<dbReference type="InterPro" id="IPR006094">
    <property type="entry name" value="Oxid_FAD_bind_N"/>
</dbReference>
<gene>
    <name evidence="7" type="ORF">FDO65_00665</name>
</gene>
<evidence type="ECO:0000256" key="5">
    <source>
        <dbReference type="ARBA" id="ARBA00023002"/>
    </source>
</evidence>
<dbReference type="EMBL" id="SZZH01000001">
    <property type="protein sequence ID" value="TKV60280.1"/>
    <property type="molecule type" value="Genomic_DNA"/>
</dbReference>
<accession>A0A4U6QIR7</accession>
<evidence type="ECO:0000256" key="3">
    <source>
        <dbReference type="ARBA" id="ARBA00022630"/>
    </source>
</evidence>
<dbReference type="GO" id="GO:0016491">
    <property type="term" value="F:oxidoreductase activity"/>
    <property type="evidence" value="ECO:0007669"/>
    <property type="project" value="UniProtKB-KW"/>
</dbReference>
<organism evidence="7 8">
    <name type="scientific">Nakamurella flava</name>
    <dbReference type="NCBI Taxonomy" id="2576308"/>
    <lineage>
        <taxon>Bacteria</taxon>
        <taxon>Bacillati</taxon>
        <taxon>Actinomycetota</taxon>
        <taxon>Actinomycetes</taxon>
        <taxon>Nakamurellales</taxon>
        <taxon>Nakamurellaceae</taxon>
        <taxon>Nakamurella</taxon>
    </lineage>
</organism>
<name>A0A4U6QIR7_9ACTN</name>
<dbReference type="Gene3D" id="3.40.462.20">
    <property type="match status" value="1"/>
</dbReference>
<evidence type="ECO:0000256" key="2">
    <source>
        <dbReference type="ARBA" id="ARBA00005466"/>
    </source>
</evidence>
<protein>
    <submittedName>
        <fullName evidence="7">FAD-binding oxidoreductase</fullName>
    </submittedName>
</protein>
<comment type="similarity">
    <text evidence="2">Belongs to the oxygen-dependent FAD-linked oxidoreductase family.</text>
</comment>
<reference evidence="7 8" key="1">
    <citation type="submission" date="2019-05" db="EMBL/GenBank/DDBJ databases">
        <title>Nakamurella sp. N5BH11, whole genome shotgun sequence.</title>
        <authorList>
            <person name="Tuo L."/>
        </authorList>
    </citation>
    <scope>NUCLEOTIDE SEQUENCE [LARGE SCALE GENOMIC DNA]</scope>
    <source>
        <strain evidence="7 8">N5BH11</strain>
    </source>
</reference>
<keyword evidence="4" id="KW-0274">FAD</keyword>
<comment type="caution">
    <text evidence="7">The sequence shown here is derived from an EMBL/GenBank/DDBJ whole genome shotgun (WGS) entry which is preliminary data.</text>
</comment>
<dbReference type="InterPro" id="IPR016169">
    <property type="entry name" value="FAD-bd_PCMH_sub2"/>
</dbReference>
<evidence type="ECO:0000259" key="6">
    <source>
        <dbReference type="PROSITE" id="PS51387"/>
    </source>
</evidence>
<proteinExistence type="inferred from homology"/>
<keyword evidence="5" id="KW-0560">Oxidoreductase</keyword>
<feature type="domain" description="FAD-binding PCMH-type" evidence="6">
    <location>
        <begin position="35"/>
        <end position="214"/>
    </location>
</feature>
<dbReference type="InterPro" id="IPR012951">
    <property type="entry name" value="BBE"/>
</dbReference>
<comment type="cofactor">
    <cofactor evidence="1">
        <name>FAD</name>
        <dbReference type="ChEBI" id="CHEBI:57692"/>
    </cofactor>
</comment>
<dbReference type="PANTHER" id="PTHR42973">
    <property type="entry name" value="BINDING OXIDOREDUCTASE, PUTATIVE (AFU_ORTHOLOGUE AFUA_1G17690)-RELATED"/>
    <property type="match status" value="1"/>
</dbReference>
<dbReference type="InterPro" id="IPR050416">
    <property type="entry name" value="FAD-linked_Oxidoreductase"/>
</dbReference>
<evidence type="ECO:0000313" key="7">
    <source>
        <dbReference type="EMBL" id="TKV60280.1"/>
    </source>
</evidence>
<evidence type="ECO:0000313" key="8">
    <source>
        <dbReference type="Proteomes" id="UP000306985"/>
    </source>
</evidence>
<dbReference type="GO" id="GO:0071949">
    <property type="term" value="F:FAD binding"/>
    <property type="evidence" value="ECO:0007669"/>
    <property type="project" value="InterPro"/>
</dbReference>
<dbReference type="InterPro" id="IPR016167">
    <property type="entry name" value="FAD-bd_PCMH_sub1"/>
</dbReference>
<keyword evidence="8" id="KW-1185">Reference proteome</keyword>
<dbReference type="InterPro" id="IPR036318">
    <property type="entry name" value="FAD-bd_PCMH-like_sf"/>
</dbReference>
<dbReference type="OrthoDB" id="3682986at2"/>
<dbReference type="RefSeq" id="WP_137447583.1">
    <property type="nucleotide sequence ID" value="NZ_SZZH01000001.1"/>
</dbReference>
<dbReference type="PANTHER" id="PTHR42973:SF39">
    <property type="entry name" value="FAD-BINDING PCMH-TYPE DOMAIN-CONTAINING PROTEIN"/>
    <property type="match status" value="1"/>
</dbReference>
<dbReference type="Pfam" id="PF01565">
    <property type="entry name" value="FAD_binding_4"/>
    <property type="match status" value="1"/>
</dbReference>
<dbReference type="PROSITE" id="PS51387">
    <property type="entry name" value="FAD_PCMH"/>
    <property type="match status" value="1"/>
</dbReference>
<keyword evidence="3" id="KW-0285">Flavoprotein</keyword>
<dbReference type="AlphaFoldDB" id="A0A4U6QIR7"/>
<sequence length="463" mass="49839">MTTARGVGALRLSGRVVRPGDADYDVARTPWNHFITRRPAAVAYARTTQDVIDAVDWARRHRMEFRVRSGEHSLVAWSSVDDGLIIDVSGLKAVTVTAPRRDAVPTALLGAGLTQGEVVAALGRSGLTVPLGNKGSMALVGATLGGGFGLLSRTFGLVSDQLLGAEIVVAGDDGLAQSICVDTRHHADLLWALRGGGNGGIGIVTSLLMRTQPMTTAVRVTARWSGLTHLPAVLAAWQRTAPAADHRLTSQLEIRRDGIDLLAVMVDGSEAAAVELLAPVLGHGEPEVTAVEEAWTGIFDSVQVPTHAEPANWHSTSQFMDRPMPALAVEVVTAFMQAAPTADCCVFTQALGGAVLTGEPLGGSAFAHRESWFYAQIDAVWGVRGDRPAAEDPQTEECLSWADRFSRSLRPWADGAYVNVPNPDLREWERAYWRDNADRLRAVKTVYDPEDVFHHQQSSPPMR</sequence>
<evidence type="ECO:0000256" key="1">
    <source>
        <dbReference type="ARBA" id="ARBA00001974"/>
    </source>
</evidence>
<dbReference type="Gene3D" id="3.30.465.10">
    <property type="match status" value="1"/>
</dbReference>
<dbReference type="SUPFAM" id="SSF56176">
    <property type="entry name" value="FAD-binding/transporter-associated domain-like"/>
    <property type="match status" value="1"/>
</dbReference>
<evidence type="ECO:0000256" key="4">
    <source>
        <dbReference type="ARBA" id="ARBA00022827"/>
    </source>
</evidence>
<dbReference type="Pfam" id="PF08031">
    <property type="entry name" value="BBE"/>
    <property type="match status" value="1"/>
</dbReference>
<dbReference type="Proteomes" id="UP000306985">
    <property type="component" value="Unassembled WGS sequence"/>
</dbReference>
<dbReference type="InterPro" id="IPR016166">
    <property type="entry name" value="FAD-bd_PCMH"/>
</dbReference>
<dbReference type="Gene3D" id="3.30.43.10">
    <property type="entry name" value="Uridine Diphospho-n-acetylenolpyruvylglucosamine Reductase, domain 2"/>
    <property type="match status" value="1"/>
</dbReference>